<accession>A0A9X4FHN2</accession>
<organism evidence="3 4">
    <name type="scientific">Vibrio aestuarianus</name>
    <dbReference type="NCBI Taxonomy" id="28171"/>
    <lineage>
        <taxon>Bacteria</taxon>
        <taxon>Pseudomonadati</taxon>
        <taxon>Pseudomonadota</taxon>
        <taxon>Gammaproteobacteria</taxon>
        <taxon>Vibrionales</taxon>
        <taxon>Vibrionaceae</taxon>
        <taxon>Vibrio</taxon>
    </lineage>
</organism>
<proteinExistence type="predicted"/>
<evidence type="ECO:0000313" key="3">
    <source>
        <dbReference type="EMBL" id="MDE1358957.1"/>
    </source>
</evidence>
<dbReference type="Proteomes" id="UP001140973">
    <property type="component" value="Unassembled WGS sequence"/>
</dbReference>
<comment type="caution">
    <text evidence="3">The sequence shown here is derived from an EMBL/GenBank/DDBJ whole genome shotgun (WGS) entry which is preliminary data.</text>
</comment>
<evidence type="ECO:0000256" key="1">
    <source>
        <dbReference type="SAM" id="Coils"/>
    </source>
</evidence>
<feature type="region of interest" description="Disordered" evidence="2">
    <location>
        <begin position="106"/>
        <end position="166"/>
    </location>
</feature>
<name>A0A9X4FHN2_9VIBR</name>
<reference evidence="3" key="1">
    <citation type="submission" date="2022-02" db="EMBL/GenBank/DDBJ databases">
        <title>Emergence and expansion in Europe of a Vibrio aestuarianus clonal complex pathogenic for oysters.</title>
        <authorList>
            <person name="Mesnil A."/>
            <person name="Travers M.-A."/>
        </authorList>
    </citation>
    <scope>NUCLEOTIDE SEQUENCE</scope>
    <source>
        <strain evidence="3">151-ITT-15-cp-1</strain>
    </source>
</reference>
<dbReference type="AlphaFoldDB" id="A0A9X4FHN2"/>
<feature type="compositionally biased region" description="Low complexity" evidence="2">
    <location>
        <begin position="106"/>
        <end position="131"/>
    </location>
</feature>
<feature type="coiled-coil region" evidence="1">
    <location>
        <begin position="166"/>
        <end position="261"/>
    </location>
</feature>
<protein>
    <submittedName>
        <fullName evidence="3">Uncharacterized protein</fullName>
    </submittedName>
</protein>
<evidence type="ECO:0000313" key="4">
    <source>
        <dbReference type="Proteomes" id="UP001140973"/>
    </source>
</evidence>
<dbReference type="RefSeq" id="WP_274674263.1">
    <property type="nucleotide sequence ID" value="NZ_JAKNAP010000110.1"/>
</dbReference>
<keyword evidence="1" id="KW-0175">Coiled coil</keyword>
<sequence>MINNSSSSVGTCSVSSASLSKGERRISDVQNIDKTIASIRHTDRSGELIFLALRRHKKMKKLQKLSVTLDKYNKTNNKDKRARIDKLKNNINIEIRNYANLGFLKPPTQTRVTSTQTRAASTQTRAASSPPKGYDTAGFPKQRPTKTRVASPPPETASGNTPARGANQIRRELIALESELATLKDNAKASGQGHRDYQAKAPLLKIQIKELKNKLTIAPSTPAASTATVVKPISNALARQENQIRRELIALESELATLKDNAKASG</sequence>
<dbReference type="EMBL" id="JAKNAP010000110">
    <property type="protein sequence ID" value="MDE1358957.1"/>
    <property type="molecule type" value="Genomic_DNA"/>
</dbReference>
<evidence type="ECO:0000256" key="2">
    <source>
        <dbReference type="SAM" id="MobiDB-lite"/>
    </source>
</evidence>
<gene>
    <name evidence="3" type="ORF">L9W73_16875</name>
</gene>
<feature type="non-terminal residue" evidence="3">
    <location>
        <position position="266"/>
    </location>
</feature>